<dbReference type="AlphaFoldDB" id="A0A916V0Q8"/>
<feature type="transmembrane region" description="Helical" evidence="2">
    <location>
        <begin position="293"/>
        <end position="314"/>
    </location>
</feature>
<keyword evidence="4" id="KW-1185">Reference proteome</keyword>
<feature type="coiled-coil region" evidence="1">
    <location>
        <begin position="178"/>
        <end position="205"/>
    </location>
</feature>
<keyword evidence="1" id="KW-0175">Coiled coil</keyword>
<dbReference type="RefSeq" id="WP_188569327.1">
    <property type="nucleotide sequence ID" value="NZ_BMED01000008.1"/>
</dbReference>
<organism evidence="3 4">
    <name type="scientific">Undibacterium terreum</name>
    <dbReference type="NCBI Taxonomy" id="1224302"/>
    <lineage>
        <taxon>Bacteria</taxon>
        <taxon>Pseudomonadati</taxon>
        <taxon>Pseudomonadota</taxon>
        <taxon>Betaproteobacteria</taxon>
        <taxon>Burkholderiales</taxon>
        <taxon>Oxalobacteraceae</taxon>
        <taxon>Undibacterium</taxon>
    </lineage>
</organism>
<comment type="caution">
    <text evidence="3">The sequence shown here is derived from an EMBL/GenBank/DDBJ whole genome shotgun (WGS) entry which is preliminary data.</text>
</comment>
<evidence type="ECO:0000313" key="3">
    <source>
        <dbReference type="EMBL" id="GGD00181.1"/>
    </source>
</evidence>
<dbReference type="Proteomes" id="UP000637423">
    <property type="component" value="Unassembled WGS sequence"/>
</dbReference>
<accession>A0A916V0Q8</accession>
<protein>
    <submittedName>
        <fullName evidence="3">Uncharacterized protein</fullName>
    </submittedName>
</protein>
<name>A0A916V0Q8_9BURK</name>
<reference evidence="3" key="2">
    <citation type="submission" date="2020-09" db="EMBL/GenBank/DDBJ databases">
        <authorList>
            <person name="Sun Q."/>
            <person name="Zhou Y."/>
        </authorList>
    </citation>
    <scope>NUCLEOTIDE SEQUENCE</scope>
    <source>
        <strain evidence="3">CGMCC 1.10998</strain>
    </source>
</reference>
<keyword evidence="2" id="KW-0472">Membrane</keyword>
<evidence type="ECO:0000256" key="2">
    <source>
        <dbReference type="SAM" id="Phobius"/>
    </source>
</evidence>
<reference evidence="3" key="1">
    <citation type="journal article" date="2014" name="Int. J. Syst. Evol. Microbiol.">
        <title>Complete genome sequence of Corynebacterium casei LMG S-19264T (=DSM 44701T), isolated from a smear-ripened cheese.</title>
        <authorList>
            <consortium name="US DOE Joint Genome Institute (JGI-PGF)"/>
            <person name="Walter F."/>
            <person name="Albersmeier A."/>
            <person name="Kalinowski J."/>
            <person name="Ruckert C."/>
        </authorList>
    </citation>
    <scope>NUCLEOTIDE SEQUENCE</scope>
    <source>
        <strain evidence="3">CGMCC 1.10998</strain>
    </source>
</reference>
<keyword evidence="2" id="KW-1133">Transmembrane helix</keyword>
<proteinExistence type="predicted"/>
<sequence length="473" mass="51614">MHSDIEIAYNALTGLATTVLNAFPGDATLRDHLGWNHPLITKRELADIPYAIAISLTAQEKAIVDSGKSAKFPEIARRVEILATETVPQLFNGNGPTAIPVFLTTLEWIKSQIPVTQVDWSSPPNKNAMPHNLVRRLNAYQTQLDTLTPDMAKLEGQVKQIQEASEAADSFPADIAYLKREQKKIDEITDNVIKLQAKIQEYYDTSGLLAAQIMGQERETAKLVAQVGEAYSITTTKGLAAAFDERATNLTNSVTMWVVGLMATLGLAGAIGYLRFTKLTEEISAPSAQWATISMHIVLSIFSLGAPFWFAWIATKQIGQRFRLAEDYGFKASVAKAYEGYKREAAKLDETFSARLFSSALSRLEEAPLRLIDNSTPGSPWHELISSQAFRDAMNQVPALRDKFFELAKDGLSKLTLKDVKEAIESMKTLGISKSDTPTTSAAGVAATQLPAVPAVPPAPPLTVPPPQMPVTT</sequence>
<evidence type="ECO:0000313" key="4">
    <source>
        <dbReference type="Proteomes" id="UP000637423"/>
    </source>
</evidence>
<gene>
    <name evidence="3" type="ORF">GCM10011396_54620</name>
</gene>
<evidence type="ECO:0000256" key="1">
    <source>
        <dbReference type="SAM" id="Coils"/>
    </source>
</evidence>
<dbReference type="EMBL" id="BMED01000008">
    <property type="protein sequence ID" value="GGD00181.1"/>
    <property type="molecule type" value="Genomic_DNA"/>
</dbReference>
<keyword evidence="2" id="KW-0812">Transmembrane</keyword>
<feature type="transmembrane region" description="Helical" evidence="2">
    <location>
        <begin position="254"/>
        <end position="273"/>
    </location>
</feature>